<proteinExistence type="inferred from homology"/>
<dbReference type="GO" id="GO:0004553">
    <property type="term" value="F:hydrolase activity, hydrolyzing O-glycosyl compounds"/>
    <property type="evidence" value="ECO:0007669"/>
    <property type="project" value="InterPro"/>
</dbReference>
<keyword evidence="4 5" id="KW-0326">Glycosidase</keyword>
<evidence type="ECO:0000256" key="4">
    <source>
        <dbReference type="ARBA" id="ARBA00023295"/>
    </source>
</evidence>
<organism evidence="6 7">
    <name type="scientific">Reinekea blandensis MED297</name>
    <dbReference type="NCBI Taxonomy" id="314283"/>
    <lineage>
        <taxon>Bacteria</taxon>
        <taxon>Pseudomonadati</taxon>
        <taxon>Pseudomonadota</taxon>
        <taxon>Gammaproteobacteria</taxon>
        <taxon>Oceanospirillales</taxon>
        <taxon>Saccharospirillaceae</taxon>
        <taxon>Reinekea</taxon>
    </lineage>
</organism>
<evidence type="ECO:0000256" key="3">
    <source>
        <dbReference type="ARBA" id="ARBA00022801"/>
    </source>
</evidence>
<comment type="caution">
    <text evidence="6">The sequence shown here is derived from an EMBL/GenBank/DDBJ whole genome shotgun (WGS) entry which is preliminary data.</text>
</comment>
<dbReference type="PANTHER" id="PTHR43817">
    <property type="entry name" value="GLYCOSYL HYDROLASE"/>
    <property type="match status" value="1"/>
</dbReference>
<keyword evidence="2" id="KW-0732">Signal</keyword>
<keyword evidence="7" id="KW-1185">Reference proteome</keyword>
<dbReference type="InterPro" id="IPR006710">
    <property type="entry name" value="Glyco_hydro_43"/>
</dbReference>
<name>A4BFC8_9GAMM</name>
<reference evidence="6 7" key="1">
    <citation type="submission" date="2006-02" db="EMBL/GenBank/DDBJ databases">
        <authorList>
            <person name="Pinhassi J."/>
            <person name="Pedros-Alio C."/>
            <person name="Ferriera S."/>
            <person name="Johnson J."/>
            <person name="Kravitz S."/>
            <person name="Halpern A."/>
            <person name="Remington K."/>
            <person name="Beeson K."/>
            <person name="Tran B."/>
            <person name="Rogers Y.-H."/>
            <person name="Friedman R."/>
            <person name="Venter J.C."/>
        </authorList>
    </citation>
    <scope>NUCLEOTIDE SEQUENCE [LARGE SCALE GENOMIC DNA]</scope>
    <source>
        <strain evidence="6 7">MED297</strain>
    </source>
</reference>
<dbReference type="SUPFAM" id="SSF75005">
    <property type="entry name" value="Arabinanase/levansucrase/invertase"/>
    <property type="match status" value="1"/>
</dbReference>
<evidence type="ECO:0000256" key="2">
    <source>
        <dbReference type="ARBA" id="ARBA00022729"/>
    </source>
</evidence>
<accession>A4BFC8</accession>
<dbReference type="InterPro" id="IPR016828">
    <property type="entry name" value="Alpha-L-arabinofuranosidase"/>
</dbReference>
<dbReference type="Proteomes" id="UP000005953">
    <property type="component" value="Unassembled WGS sequence"/>
</dbReference>
<dbReference type="EMBL" id="AAOE01000012">
    <property type="protein sequence ID" value="EAR09241.1"/>
    <property type="molecule type" value="Genomic_DNA"/>
</dbReference>
<protein>
    <submittedName>
        <fullName evidence="6">Putatuve glycosysl hydrolase</fullName>
    </submittedName>
</protein>
<sequence>MVTTMTLQNPIVECRADPHVTLHTDGYYYFTASVPEYDRIEVRRARTLDALSSTDEIATVWTKPDHGKTSDLIWAPEMHYFDDHWVIYFAAAPNREIKDGAFQHRMYGLVCRDDNPLTGTWEPVVQIDSGIDTFCLDATVFKHQDQWYYLWAQKDPVIPGNSCLYIATMSDSTTLSSDAVMISKPEFDWEIRGFLVNEGPSVIKRNGKIFISYSASATDERYCMGLLSADDSAPLLDPMSWQKATSPVFQSVPEKSIFGPGHNSFTTTPDGSEDLMIYHARNYTNIEGDPLWDPNRHACVHRLSWDENGFPVFGEPQTQVALG</sequence>
<evidence type="ECO:0000256" key="1">
    <source>
        <dbReference type="ARBA" id="ARBA00009865"/>
    </source>
</evidence>
<keyword evidence="3 5" id="KW-0378">Hydrolase</keyword>
<gene>
    <name evidence="6" type="ORF">MED297_07158</name>
</gene>
<dbReference type="HOGENOM" id="CLU_009397_2_1_6"/>
<evidence type="ECO:0000256" key="5">
    <source>
        <dbReference type="RuleBase" id="RU361187"/>
    </source>
</evidence>
<dbReference type="Pfam" id="PF04616">
    <property type="entry name" value="Glyco_hydro_43"/>
    <property type="match status" value="1"/>
</dbReference>
<dbReference type="PIRSF" id="PIRSF025414">
    <property type="entry name" value="Alpha-L-arabinofuranosidase"/>
    <property type="match status" value="1"/>
</dbReference>
<dbReference type="Gene3D" id="2.115.10.20">
    <property type="entry name" value="Glycosyl hydrolase domain, family 43"/>
    <property type="match status" value="1"/>
</dbReference>
<dbReference type="PANTHER" id="PTHR43817:SF1">
    <property type="entry name" value="HYDROLASE, FAMILY 43, PUTATIVE (AFU_ORTHOLOGUE AFUA_3G01660)-RELATED"/>
    <property type="match status" value="1"/>
</dbReference>
<dbReference type="AlphaFoldDB" id="A4BFC8"/>
<evidence type="ECO:0000313" key="6">
    <source>
        <dbReference type="EMBL" id="EAR09241.1"/>
    </source>
</evidence>
<comment type="similarity">
    <text evidence="1 5">Belongs to the glycosyl hydrolase 43 family.</text>
</comment>
<evidence type="ECO:0000313" key="7">
    <source>
        <dbReference type="Proteomes" id="UP000005953"/>
    </source>
</evidence>
<dbReference type="STRING" id="314283.MED297_07158"/>
<dbReference type="InterPro" id="IPR023296">
    <property type="entry name" value="Glyco_hydro_beta-prop_sf"/>
</dbReference>
<dbReference type="GO" id="GO:0005975">
    <property type="term" value="P:carbohydrate metabolic process"/>
    <property type="evidence" value="ECO:0007669"/>
    <property type="project" value="InterPro"/>
</dbReference>